<name>A0A239LZD7_9BURK</name>
<dbReference type="EMBL" id="FZOT01000028">
    <property type="protein sequence ID" value="SNT35821.1"/>
    <property type="molecule type" value="Genomic_DNA"/>
</dbReference>
<evidence type="ECO:0000313" key="1">
    <source>
        <dbReference type="EMBL" id="SNT35821.1"/>
    </source>
</evidence>
<dbReference type="RefSeq" id="WP_143131452.1">
    <property type="nucleotide sequence ID" value="NZ_FZOT01000028.1"/>
</dbReference>
<proteinExistence type="predicted"/>
<gene>
    <name evidence="1" type="ORF">SAMN06265795_12845</name>
</gene>
<protein>
    <submittedName>
        <fullName evidence="1">Uncharacterized protein</fullName>
    </submittedName>
</protein>
<dbReference type="AlphaFoldDB" id="A0A239LZD7"/>
<reference evidence="1 2" key="1">
    <citation type="submission" date="2017-06" db="EMBL/GenBank/DDBJ databases">
        <authorList>
            <person name="Kim H.J."/>
            <person name="Triplett B.A."/>
        </authorList>
    </citation>
    <scope>NUCLEOTIDE SEQUENCE [LARGE SCALE GENOMIC DNA]</scope>
    <source>
        <strain evidence="1 2">U15</strain>
    </source>
</reference>
<keyword evidence="2" id="KW-1185">Reference proteome</keyword>
<dbReference type="Proteomes" id="UP000198284">
    <property type="component" value="Unassembled WGS sequence"/>
</dbReference>
<evidence type="ECO:0000313" key="2">
    <source>
        <dbReference type="Proteomes" id="UP000198284"/>
    </source>
</evidence>
<accession>A0A239LZD7</accession>
<sequence>MATAVTVGQGAGMPVSVNPAGPVISSAESVRARSGRQVNGMQIASSSEVLDGEQLRGLAIGLWDLLMEVKNTAVAGAVGLLTWDQWKNLVQVANLGKSPTAKAMGDFLLNTYFFQNDPPVLDDKGRQTKYRGQVVYQNGQKFYVRGGTDPLTGWTLKQFVDTKEIANARRNLVRQWHESGSGSGGSVPSGPLPNPSGCLLRSEIHPENSETFTVIGIGKNVSGGPVKVDARVWWHKDNNEGKTADEWLHAEGSYEIPLMVNHMRPGARIKFEVRCDNSEDANGTLITDVEKPPK</sequence>
<organism evidence="1 2">
    <name type="scientific">Noviherbaspirillum humi</name>
    <dbReference type="NCBI Taxonomy" id="1688639"/>
    <lineage>
        <taxon>Bacteria</taxon>
        <taxon>Pseudomonadati</taxon>
        <taxon>Pseudomonadota</taxon>
        <taxon>Betaproteobacteria</taxon>
        <taxon>Burkholderiales</taxon>
        <taxon>Oxalobacteraceae</taxon>
        <taxon>Noviherbaspirillum</taxon>
    </lineage>
</organism>